<dbReference type="PANTHER" id="PTHR22550">
    <property type="entry name" value="SPORE GERMINATION PROTEIN"/>
    <property type="match status" value="1"/>
</dbReference>
<dbReference type="PANTHER" id="PTHR22550:SF5">
    <property type="entry name" value="LEUCINE ZIPPER PROTEIN 4"/>
    <property type="match status" value="1"/>
</dbReference>
<sequence length="496" mass="55310">MIQHILNNLTEFLGNPTDLQVHFLPTAEEKDQQAALIYLSSITDESKINELFIRPVIDELLSKDHTPPDLVKIFIQQKFPMNGSMIEKKVSVIAQQLFEGKCIFLAKDLTDVISVDTAQWNNRAVTAPETEHSLIGPRDAFVEDLNVNLSMIRRRIRHQDLQVEQFTMGTKSQTKVILVYMKQLVNKQVLEQMQQRIQNIEMDVLVDTTQLGHLILDKSNRFNPFPLFQTTERPDKTVAAMMEGRVLLLADTTPTCAIFPSTVSALYQTTDDYFFPSVSGTFIRLVRYVGMLTTLLLPGLYVAFTSVNSDALRIQFMLAVAASREGLPYPAYIEVLIMITLLELINEATVRLPKVIGGTATIVGGLIIGSSAAQSHLVSNIMIVVTGTVAIGSYTVANYMIGIAWRMCSYGLMLLAIPWGVDGMATGAALILLYLCHIKSMGIPYLSPLSTFQLKELFRDALIRLPAAMNPFRPSVYSKSAEGSRRVRIREGEDSL</sequence>
<evidence type="ECO:0000313" key="4">
    <source>
        <dbReference type="EMBL" id="WEK54149.1"/>
    </source>
</evidence>
<evidence type="ECO:0000256" key="2">
    <source>
        <dbReference type="ARBA" id="ARBA00023136"/>
    </source>
</evidence>
<keyword evidence="3" id="KW-0812">Transmembrane</keyword>
<name>A0AA95EVZ7_9BACL</name>
<dbReference type="PIRSF" id="PIRSF005690">
    <property type="entry name" value="GerBA"/>
    <property type="match status" value="1"/>
</dbReference>
<evidence type="ECO:0000313" key="5">
    <source>
        <dbReference type="Proteomes" id="UP001178662"/>
    </source>
</evidence>
<dbReference type="InterPro" id="IPR050768">
    <property type="entry name" value="UPF0353/GerABKA_families"/>
</dbReference>
<evidence type="ECO:0000256" key="1">
    <source>
        <dbReference type="ARBA" id="ARBA00005278"/>
    </source>
</evidence>
<protein>
    <submittedName>
        <fullName evidence="4">Spore germination protein</fullName>
    </submittedName>
</protein>
<reference evidence="4" key="1">
    <citation type="submission" date="2023-03" db="EMBL/GenBank/DDBJ databases">
        <title>Andean soil-derived lignocellulolytic bacterial consortium as a source of novel taxa and putative plastic-active enzymes.</title>
        <authorList>
            <person name="Diaz-Garcia L."/>
            <person name="Chuvochina M."/>
            <person name="Feuerriegel G."/>
            <person name="Bunk B."/>
            <person name="Sproer C."/>
            <person name="Streit W.R."/>
            <person name="Rodriguez L.M."/>
            <person name="Overmann J."/>
            <person name="Jimenez D.J."/>
        </authorList>
    </citation>
    <scope>NUCLEOTIDE SEQUENCE</scope>
    <source>
        <strain evidence="4">MAG 2441</strain>
    </source>
</reference>
<comment type="similarity">
    <text evidence="1">Belongs to the GerABKA family.</text>
</comment>
<dbReference type="AlphaFoldDB" id="A0AA95EVZ7"/>
<feature type="transmembrane region" description="Helical" evidence="3">
    <location>
        <begin position="352"/>
        <end position="372"/>
    </location>
</feature>
<feature type="transmembrane region" description="Helical" evidence="3">
    <location>
        <begin position="378"/>
        <end position="400"/>
    </location>
</feature>
<feature type="transmembrane region" description="Helical" evidence="3">
    <location>
        <begin position="285"/>
        <end position="307"/>
    </location>
</feature>
<gene>
    <name evidence="4" type="ORF">P0Y55_16560</name>
</gene>
<evidence type="ECO:0000256" key="3">
    <source>
        <dbReference type="SAM" id="Phobius"/>
    </source>
</evidence>
<dbReference type="InterPro" id="IPR004995">
    <property type="entry name" value="Spore_Ger"/>
</dbReference>
<accession>A0AA95EVZ7</accession>
<proteinExistence type="inferred from homology"/>
<dbReference type="GO" id="GO:0009847">
    <property type="term" value="P:spore germination"/>
    <property type="evidence" value="ECO:0007669"/>
    <property type="project" value="InterPro"/>
</dbReference>
<keyword evidence="3" id="KW-1133">Transmembrane helix</keyword>
<feature type="transmembrane region" description="Helical" evidence="3">
    <location>
        <begin position="412"/>
        <end position="435"/>
    </location>
</feature>
<dbReference type="EMBL" id="CP119317">
    <property type="protein sequence ID" value="WEK54149.1"/>
    <property type="molecule type" value="Genomic_DNA"/>
</dbReference>
<dbReference type="Proteomes" id="UP001178662">
    <property type="component" value="Chromosome"/>
</dbReference>
<feature type="transmembrane region" description="Helical" evidence="3">
    <location>
        <begin position="327"/>
        <end position="345"/>
    </location>
</feature>
<keyword evidence="2 3" id="KW-0472">Membrane</keyword>
<dbReference type="Pfam" id="PF03323">
    <property type="entry name" value="GerA"/>
    <property type="match status" value="1"/>
</dbReference>
<keyword evidence="5" id="KW-1185">Reference proteome</keyword>
<organism evidence="4 5">
    <name type="scientific">Candidatus Cohnella colombiensis</name>
    <dbReference type="NCBI Taxonomy" id="3121368"/>
    <lineage>
        <taxon>Bacteria</taxon>
        <taxon>Bacillati</taxon>
        <taxon>Bacillota</taxon>
        <taxon>Bacilli</taxon>
        <taxon>Bacillales</taxon>
        <taxon>Paenibacillaceae</taxon>
        <taxon>Cohnella</taxon>
    </lineage>
</organism>
<dbReference type="GO" id="GO:0016020">
    <property type="term" value="C:membrane"/>
    <property type="evidence" value="ECO:0007669"/>
    <property type="project" value="InterPro"/>
</dbReference>